<evidence type="ECO:0000313" key="2">
    <source>
        <dbReference type="EMBL" id="RDI59673.1"/>
    </source>
</evidence>
<dbReference type="AlphaFoldDB" id="A0A370HM61"/>
<dbReference type="SUPFAM" id="SSF53474">
    <property type="entry name" value="alpha/beta-Hydrolases"/>
    <property type="match status" value="1"/>
</dbReference>
<sequence>MSTVARRAGAVAGVIVAALTGLGLSAPAHADLLPAPPQSDPFYAPPADFATSAPGTVLRSRPVQLGVSIPATAWQLLYRSTDLDGGPEVTATTVLLPDDARDDRPLAAFQAYENSSAPACATSYQLRLPDLPTNAATMQRPDIAALLQRGWAVSIADFDGPRGHFAVADEPGYAILDGIRAAEHFQPLGLSERTRVGLYGNSGGGLATAWAAQTQPRYAPELNLVGASIGTPVPAPRDSILKSNGGISAGLGGALFASLAAAYPDFGDAVRAHMSPDGQAALNAARSECVIANNFRFMFTDWQRYLDLPLTQFLALPQVSAVLDRIALGANAPTAPIFLYQDVNDEIITVASTDALAEKYCVGGTSVTYVRDLTADHTTIGDTARPAAVDWLAQRLDTDAPAPTGCSTRDMHSMSDQ</sequence>
<comment type="caution">
    <text evidence="2">The sequence shown here is derived from an EMBL/GenBank/DDBJ whole genome shotgun (WGS) entry which is preliminary data.</text>
</comment>
<dbReference type="Proteomes" id="UP000254869">
    <property type="component" value="Unassembled WGS sequence"/>
</dbReference>
<dbReference type="GO" id="GO:0004806">
    <property type="term" value="F:triacylglycerol lipase activity"/>
    <property type="evidence" value="ECO:0007669"/>
    <property type="project" value="InterPro"/>
</dbReference>
<name>A0A370HM61_9NOCA</name>
<protein>
    <submittedName>
        <fullName evidence="2">Secretory lipase</fullName>
    </submittedName>
</protein>
<feature type="signal peptide" evidence="1">
    <location>
        <begin position="1"/>
        <end position="30"/>
    </location>
</feature>
<feature type="chain" id="PRO_5016770272" evidence="1">
    <location>
        <begin position="31"/>
        <end position="417"/>
    </location>
</feature>
<accession>A0A370HM61</accession>
<dbReference type="PANTHER" id="PTHR34853">
    <property type="match status" value="1"/>
</dbReference>
<dbReference type="InterPro" id="IPR005152">
    <property type="entry name" value="Lipase_secreted"/>
</dbReference>
<evidence type="ECO:0000313" key="3">
    <source>
        <dbReference type="Proteomes" id="UP000254869"/>
    </source>
</evidence>
<dbReference type="EMBL" id="QQBC01000017">
    <property type="protein sequence ID" value="RDI59673.1"/>
    <property type="molecule type" value="Genomic_DNA"/>
</dbReference>
<dbReference type="PIRSF" id="PIRSF029171">
    <property type="entry name" value="Esterase_LipA"/>
    <property type="match status" value="1"/>
</dbReference>
<organism evidence="2 3">
    <name type="scientific">Nocardia pseudobrasiliensis</name>
    <dbReference type="NCBI Taxonomy" id="45979"/>
    <lineage>
        <taxon>Bacteria</taxon>
        <taxon>Bacillati</taxon>
        <taxon>Actinomycetota</taxon>
        <taxon>Actinomycetes</taxon>
        <taxon>Mycobacteriales</taxon>
        <taxon>Nocardiaceae</taxon>
        <taxon>Nocardia</taxon>
    </lineage>
</organism>
<dbReference type="Gene3D" id="1.10.260.130">
    <property type="match status" value="1"/>
</dbReference>
<dbReference type="RefSeq" id="WP_147288123.1">
    <property type="nucleotide sequence ID" value="NZ_QQBC01000017.1"/>
</dbReference>
<proteinExistence type="predicted"/>
<evidence type="ECO:0000256" key="1">
    <source>
        <dbReference type="SAM" id="SignalP"/>
    </source>
</evidence>
<gene>
    <name evidence="2" type="ORF">DFR76_1173</name>
</gene>
<dbReference type="Gene3D" id="3.40.50.1820">
    <property type="entry name" value="alpha/beta hydrolase"/>
    <property type="match status" value="1"/>
</dbReference>
<dbReference type="Pfam" id="PF03583">
    <property type="entry name" value="LIP"/>
    <property type="match status" value="1"/>
</dbReference>
<keyword evidence="1" id="KW-0732">Signal</keyword>
<dbReference type="InterPro" id="IPR029058">
    <property type="entry name" value="AB_hydrolase_fold"/>
</dbReference>
<reference evidence="2 3" key="1">
    <citation type="submission" date="2018-07" db="EMBL/GenBank/DDBJ databases">
        <title>Genomic Encyclopedia of Type Strains, Phase IV (KMG-IV): sequencing the most valuable type-strain genomes for metagenomic binning, comparative biology and taxonomic classification.</title>
        <authorList>
            <person name="Goeker M."/>
        </authorList>
    </citation>
    <scope>NUCLEOTIDE SEQUENCE [LARGE SCALE GENOMIC DNA]</scope>
    <source>
        <strain evidence="2 3">DSM 44290</strain>
    </source>
</reference>
<keyword evidence="3" id="KW-1185">Reference proteome</keyword>
<dbReference type="GO" id="GO:0016042">
    <property type="term" value="P:lipid catabolic process"/>
    <property type="evidence" value="ECO:0007669"/>
    <property type="project" value="InterPro"/>
</dbReference>
<dbReference type="PANTHER" id="PTHR34853:SF1">
    <property type="entry name" value="LIPASE 5"/>
    <property type="match status" value="1"/>
</dbReference>
<dbReference type="STRING" id="1210086.GCA_001613105_06632"/>